<organism evidence="1">
    <name type="scientific">Mytilinidion resinicola</name>
    <dbReference type="NCBI Taxonomy" id="574789"/>
    <lineage>
        <taxon>Eukaryota</taxon>
        <taxon>Fungi</taxon>
        <taxon>Dikarya</taxon>
        <taxon>Ascomycota</taxon>
        <taxon>Pezizomycotina</taxon>
        <taxon>Dothideomycetes</taxon>
        <taxon>Pleosporomycetidae</taxon>
        <taxon>Mytilinidiales</taxon>
        <taxon>Mytilinidiaceae</taxon>
        <taxon>Mytilinidion</taxon>
    </lineage>
</organism>
<evidence type="ECO:0000313" key="2">
    <source>
        <dbReference type="Proteomes" id="UP000504636"/>
    </source>
</evidence>
<gene>
    <name evidence="1 3" type="ORF">BDZ99DRAFT_504129</name>
</gene>
<reference evidence="3" key="2">
    <citation type="submission" date="2020-04" db="EMBL/GenBank/DDBJ databases">
        <authorList>
            <consortium name="NCBI Genome Project"/>
        </authorList>
    </citation>
    <scope>NUCLEOTIDE SEQUENCE</scope>
    <source>
        <strain evidence="3">CBS 304.34</strain>
    </source>
</reference>
<dbReference type="EMBL" id="MU003725">
    <property type="protein sequence ID" value="KAF2802121.1"/>
    <property type="molecule type" value="Genomic_DNA"/>
</dbReference>
<dbReference type="OrthoDB" id="10254945at2759"/>
<dbReference type="Proteomes" id="UP000504636">
    <property type="component" value="Unplaced"/>
</dbReference>
<reference evidence="3" key="3">
    <citation type="submission" date="2025-04" db="UniProtKB">
        <authorList>
            <consortium name="RefSeq"/>
        </authorList>
    </citation>
    <scope>IDENTIFICATION</scope>
    <source>
        <strain evidence="3">CBS 304.34</strain>
    </source>
</reference>
<evidence type="ECO:0000313" key="3">
    <source>
        <dbReference type="RefSeq" id="XP_033569085.1"/>
    </source>
</evidence>
<sequence>MQNQYQYNQAPPSLRCESMKEIERASHRLGWDDTERIPKTELLSGLIHPLFRRENWSFGIDETSLFDDKGFWISLLALSVGPDDEYVKYYTTEESPDAKDKVQAVFEEMTENMHFTFGTTCADSKKMGPWGVTYDNAATAKFTMLTFPEHLSRVTKPFTIRSRKNNYTTPLVALHFRYRELFSWTAMEFSELPEGDKLKKQFKIACTLVHETAHAFVKTARGKARPEPKVLKLDTVAEVGRSWEGYLFGASPDIFCEWNSNAAKTSVLVARENRANAESPNHNVARTIYIPLPWIKRWFLEITWDNFRELRANGDLDLKSQLRDPILADYMIPGHYPDKKSQVVVLEHGKEVAVTSGWLDDSSSRITWKKNNGCSRYAYKVWPDGTRFIFLQQNTRISRRVIKLDGSTEVIF</sequence>
<dbReference type="AlphaFoldDB" id="A0A6A6XZY6"/>
<name>A0A6A6XZY6_9PEZI</name>
<dbReference type="GeneID" id="54464912"/>
<reference evidence="1 3" key="1">
    <citation type="journal article" date="2020" name="Stud. Mycol.">
        <title>101 Dothideomycetes genomes: a test case for predicting lifestyles and emergence of pathogens.</title>
        <authorList>
            <person name="Haridas S."/>
            <person name="Albert R."/>
            <person name="Binder M."/>
            <person name="Bloem J."/>
            <person name="Labutti K."/>
            <person name="Salamov A."/>
            <person name="Andreopoulos B."/>
            <person name="Baker S."/>
            <person name="Barry K."/>
            <person name="Bills G."/>
            <person name="Bluhm B."/>
            <person name="Cannon C."/>
            <person name="Castanera R."/>
            <person name="Culley D."/>
            <person name="Daum C."/>
            <person name="Ezra D."/>
            <person name="Gonzalez J."/>
            <person name="Henrissat B."/>
            <person name="Kuo A."/>
            <person name="Liang C."/>
            <person name="Lipzen A."/>
            <person name="Lutzoni F."/>
            <person name="Magnuson J."/>
            <person name="Mondo S."/>
            <person name="Nolan M."/>
            <person name="Ohm R."/>
            <person name="Pangilinan J."/>
            <person name="Park H.-J."/>
            <person name="Ramirez L."/>
            <person name="Alfaro M."/>
            <person name="Sun H."/>
            <person name="Tritt A."/>
            <person name="Yoshinaga Y."/>
            <person name="Zwiers L.-H."/>
            <person name="Turgeon B."/>
            <person name="Goodwin S."/>
            <person name="Spatafora J."/>
            <person name="Crous P."/>
            <person name="Grigoriev I."/>
        </authorList>
    </citation>
    <scope>NUCLEOTIDE SEQUENCE</scope>
    <source>
        <strain evidence="1 3">CBS 304.34</strain>
    </source>
</reference>
<dbReference type="RefSeq" id="XP_033569085.1">
    <property type="nucleotide sequence ID" value="XM_033724019.1"/>
</dbReference>
<proteinExistence type="predicted"/>
<keyword evidence="2" id="KW-1185">Reference proteome</keyword>
<accession>A0A6A6XZY6</accession>
<evidence type="ECO:0000313" key="1">
    <source>
        <dbReference type="EMBL" id="KAF2802121.1"/>
    </source>
</evidence>
<protein>
    <submittedName>
        <fullName evidence="1 3">Uncharacterized protein</fullName>
    </submittedName>
</protein>